<gene>
    <name evidence="3" type="primary">Aste57867_7562</name>
    <name evidence="2" type="ORF">As57867_007536</name>
    <name evidence="3" type="ORF">ASTE57867_7562</name>
</gene>
<reference evidence="2" key="2">
    <citation type="submission" date="2019-06" db="EMBL/GenBank/DDBJ databases">
        <title>Genomics analysis of Aphanomyces spp. identifies a new class of oomycete effector associated with host adaptation.</title>
        <authorList>
            <person name="Gaulin E."/>
        </authorList>
    </citation>
    <scope>NUCLEOTIDE SEQUENCE</scope>
    <source>
        <strain evidence="2">CBS 578.67</strain>
    </source>
</reference>
<reference evidence="3 4" key="1">
    <citation type="submission" date="2019-03" db="EMBL/GenBank/DDBJ databases">
        <authorList>
            <person name="Gaulin E."/>
            <person name="Dumas B."/>
        </authorList>
    </citation>
    <scope>NUCLEOTIDE SEQUENCE [LARGE SCALE GENOMIC DNA]</scope>
    <source>
        <strain evidence="3">CBS 568.67</strain>
    </source>
</reference>
<dbReference type="PANTHER" id="PTHR44329:SF214">
    <property type="entry name" value="PROTEIN KINASE DOMAIN-CONTAINING PROTEIN"/>
    <property type="match status" value="1"/>
</dbReference>
<dbReference type="GO" id="GO:0005524">
    <property type="term" value="F:ATP binding"/>
    <property type="evidence" value="ECO:0007669"/>
    <property type="project" value="InterPro"/>
</dbReference>
<feature type="domain" description="Protein kinase" evidence="1">
    <location>
        <begin position="1"/>
        <end position="191"/>
    </location>
</feature>
<dbReference type="Gene3D" id="1.10.510.10">
    <property type="entry name" value="Transferase(Phosphotransferase) domain 1"/>
    <property type="match status" value="1"/>
</dbReference>
<sequence>MTDTTAVYVGQYYVTQIAIEAMYDKGCLTPQGLRRFAEEICLMSTFSHPNVVALVGFAYQKNHPVPLLAATEFLPGGNLASFLRNTPDLPWCTKARLALDIVNALVYLHHTLAVIHRDVKTQHVLLNWPRAILAGFGVAMWTDVCAVLPSLPGVSQATHSQPTKSPEQCTQSPRMCHFRGHTQSIQTCIVE</sequence>
<dbReference type="InterPro" id="IPR051681">
    <property type="entry name" value="Ser/Thr_Kinases-Pseudokinases"/>
</dbReference>
<dbReference type="InterPro" id="IPR011009">
    <property type="entry name" value="Kinase-like_dom_sf"/>
</dbReference>
<dbReference type="PROSITE" id="PS50011">
    <property type="entry name" value="PROTEIN_KINASE_DOM"/>
    <property type="match status" value="1"/>
</dbReference>
<dbReference type="PANTHER" id="PTHR44329">
    <property type="entry name" value="SERINE/THREONINE-PROTEIN KINASE TNNI3K-RELATED"/>
    <property type="match status" value="1"/>
</dbReference>
<evidence type="ECO:0000313" key="3">
    <source>
        <dbReference type="EMBL" id="VFT84471.1"/>
    </source>
</evidence>
<organism evidence="3 4">
    <name type="scientific">Aphanomyces stellatus</name>
    <dbReference type="NCBI Taxonomy" id="120398"/>
    <lineage>
        <taxon>Eukaryota</taxon>
        <taxon>Sar</taxon>
        <taxon>Stramenopiles</taxon>
        <taxon>Oomycota</taxon>
        <taxon>Saprolegniomycetes</taxon>
        <taxon>Saprolegniales</taxon>
        <taxon>Verrucalvaceae</taxon>
        <taxon>Aphanomyces</taxon>
    </lineage>
</organism>
<dbReference type="SUPFAM" id="SSF56112">
    <property type="entry name" value="Protein kinase-like (PK-like)"/>
    <property type="match status" value="1"/>
</dbReference>
<evidence type="ECO:0000313" key="2">
    <source>
        <dbReference type="EMBL" id="KAF0703697.1"/>
    </source>
</evidence>
<evidence type="ECO:0000259" key="1">
    <source>
        <dbReference type="PROSITE" id="PS50011"/>
    </source>
</evidence>
<dbReference type="EMBL" id="CAADRA010004140">
    <property type="protein sequence ID" value="VFT84471.1"/>
    <property type="molecule type" value="Genomic_DNA"/>
</dbReference>
<dbReference type="InterPro" id="IPR001245">
    <property type="entry name" value="Ser-Thr/Tyr_kinase_cat_dom"/>
</dbReference>
<dbReference type="InterPro" id="IPR000719">
    <property type="entry name" value="Prot_kinase_dom"/>
</dbReference>
<accession>A0A485KII7</accession>
<dbReference type="GO" id="GO:0004674">
    <property type="term" value="F:protein serine/threonine kinase activity"/>
    <property type="evidence" value="ECO:0007669"/>
    <property type="project" value="TreeGrafter"/>
</dbReference>
<evidence type="ECO:0000313" key="4">
    <source>
        <dbReference type="Proteomes" id="UP000332933"/>
    </source>
</evidence>
<protein>
    <submittedName>
        <fullName evidence="3">Aste57867_7562 protein</fullName>
    </submittedName>
</protein>
<name>A0A485KII7_9STRA</name>
<keyword evidence="4" id="KW-1185">Reference proteome</keyword>
<dbReference type="OrthoDB" id="4062651at2759"/>
<dbReference type="AlphaFoldDB" id="A0A485KII7"/>
<dbReference type="Proteomes" id="UP000332933">
    <property type="component" value="Unassembled WGS sequence"/>
</dbReference>
<dbReference type="Pfam" id="PF07714">
    <property type="entry name" value="PK_Tyr_Ser-Thr"/>
    <property type="match status" value="1"/>
</dbReference>
<dbReference type="EMBL" id="VJMH01004128">
    <property type="protein sequence ID" value="KAF0703697.1"/>
    <property type="molecule type" value="Genomic_DNA"/>
</dbReference>
<proteinExistence type="predicted"/>